<comment type="caution">
    <text evidence="1">The sequence shown here is derived from an EMBL/GenBank/DDBJ whole genome shotgun (WGS) entry which is preliminary data.</text>
</comment>
<keyword evidence="2" id="KW-1185">Reference proteome</keyword>
<protein>
    <submittedName>
        <fullName evidence="1">Uncharacterized protein</fullName>
    </submittedName>
</protein>
<reference evidence="1 2" key="1">
    <citation type="journal article" date="2023" name="Hortic Res">
        <title>Pangenome of water caltrop reveals structural variations and asymmetric subgenome divergence after allopolyploidization.</title>
        <authorList>
            <person name="Zhang X."/>
            <person name="Chen Y."/>
            <person name="Wang L."/>
            <person name="Yuan Y."/>
            <person name="Fang M."/>
            <person name="Shi L."/>
            <person name="Lu R."/>
            <person name="Comes H.P."/>
            <person name="Ma Y."/>
            <person name="Chen Y."/>
            <person name="Huang G."/>
            <person name="Zhou Y."/>
            <person name="Zheng Z."/>
            <person name="Qiu Y."/>
        </authorList>
    </citation>
    <scope>NUCLEOTIDE SEQUENCE [LARGE SCALE GENOMIC DNA]</scope>
    <source>
        <tissue evidence="1">Roots</tissue>
    </source>
</reference>
<organism evidence="1 2">
    <name type="scientific">Trapa incisa</name>
    <dbReference type="NCBI Taxonomy" id="236973"/>
    <lineage>
        <taxon>Eukaryota</taxon>
        <taxon>Viridiplantae</taxon>
        <taxon>Streptophyta</taxon>
        <taxon>Embryophyta</taxon>
        <taxon>Tracheophyta</taxon>
        <taxon>Spermatophyta</taxon>
        <taxon>Magnoliopsida</taxon>
        <taxon>eudicotyledons</taxon>
        <taxon>Gunneridae</taxon>
        <taxon>Pentapetalae</taxon>
        <taxon>rosids</taxon>
        <taxon>malvids</taxon>
        <taxon>Myrtales</taxon>
        <taxon>Lythraceae</taxon>
        <taxon>Trapa</taxon>
    </lineage>
</organism>
<gene>
    <name evidence="1" type="ORF">SAY87_031716</name>
</gene>
<sequence length="104" mass="11752">MYISAGTEAKDGPARWTANNAAEGVVMRRECLPVILLTISFYFLLSHCSHDRQRNPQQDEVGWLYSPFLGLLVLKLLSPANASLTVDWLDCFNWKIRLLQSAPT</sequence>
<accession>A0AAN7QLE3</accession>
<proteinExistence type="predicted"/>
<dbReference type="Proteomes" id="UP001345219">
    <property type="component" value="Chromosome 24"/>
</dbReference>
<dbReference type="AlphaFoldDB" id="A0AAN7QLE3"/>
<name>A0AAN7QLE3_9MYRT</name>
<evidence type="ECO:0000313" key="2">
    <source>
        <dbReference type="Proteomes" id="UP001345219"/>
    </source>
</evidence>
<evidence type="ECO:0000313" key="1">
    <source>
        <dbReference type="EMBL" id="KAK4771184.1"/>
    </source>
</evidence>
<dbReference type="EMBL" id="JAXIOK010000005">
    <property type="protein sequence ID" value="KAK4771184.1"/>
    <property type="molecule type" value="Genomic_DNA"/>
</dbReference>